<accession>A0ABP0LMV6</accession>
<name>A0ABP0LMV6_9DINO</name>
<comment type="caution">
    <text evidence="2">The sequence shown here is derived from an EMBL/GenBank/DDBJ whole genome shotgun (WGS) entry which is preliminary data.</text>
</comment>
<reference evidence="2 3" key="1">
    <citation type="submission" date="2024-02" db="EMBL/GenBank/DDBJ databases">
        <authorList>
            <person name="Chen Y."/>
            <person name="Shah S."/>
            <person name="Dougan E. K."/>
            <person name="Thang M."/>
            <person name="Chan C."/>
        </authorList>
    </citation>
    <scope>NUCLEOTIDE SEQUENCE [LARGE SCALE GENOMIC DNA]</scope>
</reference>
<feature type="region of interest" description="Disordered" evidence="1">
    <location>
        <begin position="101"/>
        <end position="120"/>
    </location>
</feature>
<organism evidence="2 3">
    <name type="scientific">Durusdinium trenchii</name>
    <dbReference type="NCBI Taxonomy" id="1381693"/>
    <lineage>
        <taxon>Eukaryota</taxon>
        <taxon>Sar</taxon>
        <taxon>Alveolata</taxon>
        <taxon>Dinophyceae</taxon>
        <taxon>Suessiales</taxon>
        <taxon>Symbiodiniaceae</taxon>
        <taxon>Durusdinium</taxon>
    </lineage>
</organism>
<evidence type="ECO:0000313" key="2">
    <source>
        <dbReference type="EMBL" id="CAK9040071.1"/>
    </source>
</evidence>
<evidence type="ECO:0000256" key="1">
    <source>
        <dbReference type="SAM" id="MobiDB-lite"/>
    </source>
</evidence>
<dbReference type="Proteomes" id="UP001642464">
    <property type="component" value="Unassembled WGS sequence"/>
</dbReference>
<feature type="compositionally biased region" description="Polar residues" evidence="1">
    <location>
        <begin position="111"/>
        <end position="120"/>
    </location>
</feature>
<gene>
    <name evidence="2" type="ORF">SCF082_LOCUS23373</name>
</gene>
<sequence>QQQQHITASLAISMAAAPAYVCEFSFQLRNCFDPRKDNVLSQRLLPDVGRDSQGPYSWQHECLDNTFKVQVGGAIDWCFHHCPERSTPKLVSLRSGVEAGNMRRPRHHPSSRNFSISSQVAQSKPSERMIGIQECT</sequence>
<dbReference type="EMBL" id="CAXAMM010016936">
    <property type="protein sequence ID" value="CAK9040071.1"/>
    <property type="molecule type" value="Genomic_DNA"/>
</dbReference>
<keyword evidence="3" id="KW-1185">Reference proteome</keyword>
<protein>
    <submittedName>
        <fullName evidence="2">Uncharacterized protein</fullName>
    </submittedName>
</protein>
<proteinExistence type="predicted"/>
<evidence type="ECO:0000313" key="3">
    <source>
        <dbReference type="Proteomes" id="UP001642464"/>
    </source>
</evidence>
<feature type="non-terminal residue" evidence="2">
    <location>
        <position position="1"/>
    </location>
</feature>